<keyword evidence="3" id="KW-1185">Reference proteome</keyword>
<name>A0ABT8SG66_9BURK</name>
<feature type="region of interest" description="Disordered" evidence="1">
    <location>
        <begin position="53"/>
        <end position="74"/>
    </location>
</feature>
<evidence type="ECO:0000313" key="2">
    <source>
        <dbReference type="EMBL" id="MDO1536977.1"/>
    </source>
</evidence>
<proteinExistence type="predicted"/>
<protein>
    <submittedName>
        <fullName evidence="2">Uncharacterized protein</fullName>
    </submittedName>
</protein>
<dbReference type="EMBL" id="JAUKVY010000034">
    <property type="protein sequence ID" value="MDO1536977.1"/>
    <property type="molecule type" value="Genomic_DNA"/>
</dbReference>
<reference evidence="2" key="1">
    <citation type="submission" date="2023-06" db="EMBL/GenBank/DDBJ databases">
        <authorList>
            <person name="Jiang Y."/>
            <person name="Liu Q."/>
        </authorList>
    </citation>
    <scope>NUCLEOTIDE SEQUENCE</scope>
    <source>
        <strain evidence="2">CGMCC 1.12090</strain>
    </source>
</reference>
<dbReference type="RefSeq" id="WP_301815199.1">
    <property type="nucleotide sequence ID" value="NZ_JAUJZH010000034.1"/>
</dbReference>
<evidence type="ECO:0000313" key="3">
    <source>
        <dbReference type="Proteomes" id="UP001169027"/>
    </source>
</evidence>
<organism evidence="2 3">
    <name type="scientific">Variovorax ginsengisoli</name>
    <dbReference type="NCBI Taxonomy" id="363844"/>
    <lineage>
        <taxon>Bacteria</taxon>
        <taxon>Pseudomonadati</taxon>
        <taxon>Pseudomonadota</taxon>
        <taxon>Betaproteobacteria</taxon>
        <taxon>Burkholderiales</taxon>
        <taxon>Comamonadaceae</taxon>
        <taxon>Variovorax</taxon>
    </lineage>
</organism>
<evidence type="ECO:0000256" key="1">
    <source>
        <dbReference type="SAM" id="MobiDB-lite"/>
    </source>
</evidence>
<comment type="caution">
    <text evidence="2">The sequence shown here is derived from an EMBL/GenBank/DDBJ whole genome shotgun (WGS) entry which is preliminary data.</text>
</comment>
<accession>A0ABT8SG66</accession>
<gene>
    <name evidence="2" type="ORF">Q2T77_32400</name>
</gene>
<dbReference type="Proteomes" id="UP001169027">
    <property type="component" value="Unassembled WGS sequence"/>
</dbReference>
<sequence>MKKREIKRQAQLRAGQLLFNSDWAGLFDAAGLPEEARHEFIEAVHDIGWSLQEKAKARAPKAAPALHSNGGSTQ</sequence>